<dbReference type="PANTHER" id="PTHR43285">
    <property type="entry name" value="ANTHRANILATE PHOSPHORIBOSYLTRANSFERASE"/>
    <property type="match status" value="1"/>
</dbReference>
<evidence type="ECO:0000256" key="1">
    <source>
        <dbReference type="ARBA" id="ARBA00022676"/>
    </source>
</evidence>
<dbReference type="Gene3D" id="1.20.970.10">
    <property type="entry name" value="Transferase, Pyrimidine Nucleoside Phosphorylase, Chain C"/>
    <property type="match status" value="1"/>
</dbReference>
<keyword evidence="1" id="KW-0328">Glycosyltransferase</keyword>
<dbReference type="Gene3D" id="3.40.1030.10">
    <property type="entry name" value="Nucleoside phosphorylase/phosphoribosyltransferase catalytic domain"/>
    <property type="match status" value="1"/>
</dbReference>
<gene>
    <name evidence="4" type="ORF">JQC93_10280</name>
</gene>
<dbReference type="SUPFAM" id="SSF52418">
    <property type="entry name" value="Nucleoside phosphorylase/phosphoribosyltransferase catalytic domain"/>
    <property type="match status" value="1"/>
</dbReference>
<dbReference type="InterPro" id="IPR036320">
    <property type="entry name" value="Glycosyl_Trfase_fam3_N_dom_sf"/>
</dbReference>
<name>A0ABS2HJF1_9VIBR</name>
<reference evidence="4 5" key="1">
    <citation type="submission" date="2021-02" db="EMBL/GenBank/DDBJ databases">
        <authorList>
            <person name="Park J.-S."/>
        </authorList>
    </citation>
    <scope>NUCLEOTIDE SEQUENCE [LARGE SCALE GENOMIC DNA]</scope>
    <source>
        <strain evidence="4 5">188UL20-2</strain>
    </source>
</reference>
<evidence type="ECO:0000256" key="2">
    <source>
        <dbReference type="ARBA" id="ARBA00022679"/>
    </source>
</evidence>
<organism evidence="4 5">
    <name type="scientific">Vibrio ulleungensis</name>
    <dbReference type="NCBI Taxonomy" id="2807619"/>
    <lineage>
        <taxon>Bacteria</taxon>
        <taxon>Pseudomonadati</taxon>
        <taxon>Pseudomonadota</taxon>
        <taxon>Gammaproteobacteria</taxon>
        <taxon>Vibrionales</taxon>
        <taxon>Vibrionaceae</taxon>
        <taxon>Vibrio</taxon>
    </lineage>
</organism>
<dbReference type="SUPFAM" id="SSF47648">
    <property type="entry name" value="Nucleoside phosphorylase/phosphoribosyltransferase N-terminal domain"/>
    <property type="match status" value="1"/>
</dbReference>
<dbReference type="RefSeq" id="WP_205158463.1">
    <property type="nucleotide sequence ID" value="NZ_JAFEUM010000003.1"/>
</dbReference>
<dbReference type="EMBL" id="JAFEUM010000003">
    <property type="protein sequence ID" value="MBM7036786.1"/>
    <property type="molecule type" value="Genomic_DNA"/>
</dbReference>
<dbReference type="InterPro" id="IPR005940">
    <property type="entry name" value="Anthranilate_Pribosyl_Tfrase"/>
</dbReference>
<dbReference type="PANTHER" id="PTHR43285:SF4">
    <property type="entry name" value="TRANSFERASE"/>
    <property type="match status" value="1"/>
</dbReference>
<accession>A0ABS2HJF1</accession>
<comment type="caution">
    <text evidence="4">The sequence shown here is derived from an EMBL/GenBank/DDBJ whole genome shotgun (WGS) entry which is preliminary data.</text>
</comment>
<evidence type="ECO:0000313" key="4">
    <source>
        <dbReference type="EMBL" id="MBM7036786.1"/>
    </source>
</evidence>
<keyword evidence="2 4" id="KW-0808">Transferase</keyword>
<dbReference type="NCBIfam" id="NF006564">
    <property type="entry name" value="PRK09071.1"/>
    <property type="match status" value="1"/>
</dbReference>
<evidence type="ECO:0000313" key="5">
    <source>
        <dbReference type="Proteomes" id="UP000809621"/>
    </source>
</evidence>
<feature type="domain" description="Glycosyl transferase family 3 N-terminal" evidence="3">
    <location>
        <begin position="14"/>
        <end position="75"/>
    </location>
</feature>
<protein>
    <submittedName>
        <fullName evidence="4">Glycosyl transferase family protein</fullName>
    </submittedName>
</protein>
<sequence>MNQECREVSTILECIRTVGRGERGRKPLDQQQAKQIMTEYLAGEVGDDQMAMLLMLIRVNNETPFEIAGFTQAFQSIIPTLSADFDWPCYAGKKSRLDDNQQEMALPWHLIAAKILSGTGKKVLLHGHLDEGSPRVHCREYLAKLSIGMADSVESAQALLDEQAIAYLPLSQYSPQAVKMLDWKKRYGLRTPINTVVRGLNPGRANFGVRGSFHPGFQQLHAEIEQQVGHSSGAVVSFKGVSGEAEFNPKVSQTLWLSDQEDVHEHYWPALELTSLPVPKQCPLGTPSELLITMANHVYASLIVALFATNQDLNSSKESALELWTQWCSNQN</sequence>
<dbReference type="Proteomes" id="UP000809621">
    <property type="component" value="Unassembled WGS sequence"/>
</dbReference>
<keyword evidence="5" id="KW-1185">Reference proteome</keyword>
<evidence type="ECO:0000259" key="3">
    <source>
        <dbReference type="Pfam" id="PF02885"/>
    </source>
</evidence>
<dbReference type="GO" id="GO:0016740">
    <property type="term" value="F:transferase activity"/>
    <property type="evidence" value="ECO:0007669"/>
    <property type="project" value="UniProtKB-KW"/>
</dbReference>
<dbReference type="Pfam" id="PF02885">
    <property type="entry name" value="Glycos_trans_3N"/>
    <property type="match status" value="1"/>
</dbReference>
<dbReference type="InterPro" id="IPR035902">
    <property type="entry name" value="Nuc_phospho_transferase"/>
</dbReference>
<proteinExistence type="predicted"/>
<dbReference type="InterPro" id="IPR017459">
    <property type="entry name" value="Glycosyl_Trfase_fam3_N_dom"/>
</dbReference>